<sequence length="289" mass="30696">MQTRIVQRIHGEAGALPDADLGHLGFLEIGHDPQRVRHQRHQLRAIGDVGALAHAELAELAIARGQDARVVQIDLRQLHGRLRIGHRRFQRGAIDGDAACVLLGGLHGGTRLCHAGIGLRTCGEGGVAILFGHQFLLGQLLRARIRRAGAVALGLIAAQCGALFGDGGIGAMPLLVPVGQVGLRGLQLRPGLFELLGIDAVVDPGQQLAVSDVGEVLHRHLGDIAADLRRNHRDLAMHHRVLGALDGADERRQPPCIQHQCHAEQGQPAEADHATDAAAPATLQIGRRG</sequence>
<protein>
    <submittedName>
        <fullName evidence="1">Uncharacterized protein</fullName>
    </submittedName>
</protein>
<name>W4SJ44_9XANT</name>
<accession>W4SJ44</accession>
<evidence type="ECO:0000313" key="1">
    <source>
        <dbReference type="EMBL" id="GAE55979.1"/>
    </source>
</evidence>
<gene>
    <name evidence="1" type="ORF">XPR_2614</name>
</gene>
<dbReference type="EMBL" id="BAVC01000227">
    <property type="protein sequence ID" value="GAE55979.1"/>
    <property type="molecule type" value="Genomic_DNA"/>
</dbReference>
<proteinExistence type="predicted"/>
<comment type="caution">
    <text evidence="1">The sequence shown here is derived from an EMBL/GenBank/DDBJ whole genome shotgun (WGS) entry which is preliminary data.</text>
</comment>
<dbReference type="Proteomes" id="UP000019084">
    <property type="component" value="Unassembled WGS sequence"/>
</dbReference>
<dbReference type="AlphaFoldDB" id="W4SJ44"/>
<organism evidence="1">
    <name type="scientific">Xanthomonas arboricola pv. pruni MAFF 301420</name>
    <dbReference type="NCBI Taxonomy" id="1418095"/>
    <lineage>
        <taxon>Bacteria</taxon>
        <taxon>Pseudomonadati</taxon>
        <taxon>Pseudomonadota</taxon>
        <taxon>Gammaproteobacteria</taxon>
        <taxon>Lysobacterales</taxon>
        <taxon>Lysobacteraceae</taxon>
        <taxon>Xanthomonas</taxon>
    </lineage>
</organism>
<reference evidence="1" key="1">
    <citation type="submission" date="2014-01" db="EMBL/GenBank/DDBJ databases">
        <title>Genome sequence and analysis of Xanthomonas arboricola pv. pruni.</title>
        <authorList>
            <person name="Fujikawa T."/>
            <person name="Nakazono-Nagaoka E."/>
        </authorList>
    </citation>
    <scope>NUCLEOTIDE SEQUENCE [LARGE SCALE GENOMIC DNA]</scope>
    <source>
        <strain evidence="1">MAFF301420</strain>
    </source>
</reference>